<dbReference type="OrthoDB" id="8775810at2759"/>
<dbReference type="GO" id="GO:0000727">
    <property type="term" value="P:double-strand break repair via break-induced replication"/>
    <property type="evidence" value="ECO:0007669"/>
    <property type="project" value="TreeGrafter"/>
</dbReference>
<dbReference type="Pfam" id="PF11719">
    <property type="entry name" value="Drc1-Sld2"/>
    <property type="match status" value="1"/>
</dbReference>
<evidence type="ECO:0000256" key="3">
    <source>
        <dbReference type="ARBA" id="ARBA00018363"/>
    </source>
</evidence>
<dbReference type="EMBL" id="CP058607">
    <property type="protein sequence ID" value="QLG72621.1"/>
    <property type="molecule type" value="Genomic_DNA"/>
</dbReference>
<keyword evidence="10" id="KW-1185">Reference proteome</keyword>
<evidence type="ECO:0000256" key="1">
    <source>
        <dbReference type="ARBA" id="ARBA00004123"/>
    </source>
</evidence>
<sequence length="372" mass="42990">MAPQIDELKIDLKKWEHSFIKDRGREPTKDDIKRLPDVKKLYKQYSALKKGNTSQDTKERVFAENRSPKKNLAASLESISLVELGPTPQIHGKAMSIFEMGISPIKQPNPMDETLDHPFAVVPTSKSGYFWSDRDDEKSVKRQLQFTDTIPNSSPFKNQQVHLRPKYYGPNSPLKLSDTNIELSLVQWQPIRGTPRKHKTDVNEINSFSPSPLVKRPLTKSLLELVQEQEAIVEEFKNMSAEHDSLMNLEQSTEPEELSEQETAGQGPSKPKRRILRRFAPAATHETVKRNISEELIKLKQRHVNEFYGNQVFAEPEESEQHEKDPNKAENTTVKKTVKRKNKKYNLVSNNFKRLRLPKKGSSKKFWGKRRR</sequence>
<keyword evidence="6 7" id="KW-0131">Cell cycle</keyword>
<dbReference type="Gene3D" id="1.10.10.1460">
    <property type="match status" value="1"/>
</dbReference>
<dbReference type="GO" id="GO:0031261">
    <property type="term" value="C:DNA replication preinitiation complex"/>
    <property type="evidence" value="ECO:0007669"/>
    <property type="project" value="TreeGrafter"/>
</dbReference>
<evidence type="ECO:0000256" key="5">
    <source>
        <dbReference type="ARBA" id="ARBA00023242"/>
    </source>
</evidence>
<dbReference type="FunFam" id="1.10.10.1460:FF:000001">
    <property type="entry name" value="DNA replication regulator Sld2"/>
    <property type="match status" value="1"/>
</dbReference>
<dbReference type="GO" id="GO:1902977">
    <property type="term" value="P:mitotic DNA replication preinitiation complex assembly"/>
    <property type="evidence" value="ECO:0007669"/>
    <property type="project" value="TreeGrafter"/>
</dbReference>
<accession>A0A7H9B1V7</accession>
<comment type="similarity">
    <text evidence="2 7">Belongs to the SLD2 family.</text>
</comment>
<proteinExistence type="inferred from homology"/>
<dbReference type="AlphaFoldDB" id="A0A7H9B1V7"/>
<dbReference type="GO" id="GO:0003688">
    <property type="term" value="F:DNA replication origin binding"/>
    <property type="evidence" value="ECO:0007669"/>
    <property type="project" value="TreeGrafter"/>
</dbReference>
<evidence type="ECO:0000256" key="6">
    <source>
        <dbReference type="ARBA" id="ARBA00023306"/>
    </source>
</evidence>
<keyword evidence="4 7" id="KW-0235">DNA replication</keyword>
<evidence type="ECO:0000256" key="2">
    <source>
        <dbReference type="ARBA" id="ARBA00007276"/>
    </source>
</evidence>
<dbReference type="InterPro" id="IPR021110">
    <property type="entry name" value="DNA_rep_checkpnt_protein"/>
</dbReference>
<keyword evidence="5 7" id="KW-0539">Nucleus</keyword>
<dbReference type="CDD" id="cd22289">
    <property type="entry name" value="RecQL4_SLD2_NTD"/>
    <property type="match status" value="1"/>
</dbReference>
<dbReference type="InterPro" id="IPR040203">
    <property type="entry name" value="Sld2"/>
</dbReference>
<evidence type="ECO:0000313" key="9">
    <source>
        <dbReference type="EMBL" id="QLG72621.1"/>
    </source>
</evidence>
<feature type="region of interest" description="Disordered" evidence="8">
    <location>
        <begin position="315"/>
        <end position="335"/>
    </location>
</feature>
<dbReference type="RefSeq" id="XP_037144349.1">
    <property type="nucleotide sequence ID" value="XM_037288454.1"/>
</dbReference>
<feature type="compositionally biased region" description="Basic and acidic residues" evidence="8">
    <location>
        <begin position="319"/>
        <end position="328"/>
    </location>
</feature>
<evidence type="ECO:0000256" key="8">
    <source>
        <dbReference type="SAM" id="MobiDB-lite"/>
    </source>
</evidence>
<evidence type="ECO:0000256" key="4">
    <source>
        <dbReference type="ARBA" id="ARBA00022705"/>
    </source>
</evidence>
<gene>
    <name evidence="9" type="ORF">HG535_0D03290</name>
</gene>
<organism evidence="9 10">
    <name type="scientific">Zygotorulaspora mrakii</name>
    <name type="common">Zygosaccharomyces mrakii</name>
    <dbReference type="NCBI Taxonomy" id="42260"/>
    <lineage>
        <taxon>Eukaryota</taxon>
        <taxon>Fungi</taxon>
        <taxon>Dikarya</taxon>
        <taxon>Ascomycota</taxon>
        <taxon>Saccharomycotina</taxon>
        <taxon>Saccharomycetes</taxon>
        <taxon>Saccharomycetales</taxon>
        <taxon>Saccharomycetaceae</taxon>
        <taxon>Zygotorulaspora</taxon>
    </lineage>
</organism>
<dbReference type="PANTHER" id="PTHR28124">
    <property type="entry name" value="DNA REPLICATION REGULATOR SLD2"/>
    <property type="match status" value="1"/>
</dbReference>
<comment type="subcellular location">
    <subcellularLocation>
        <location evidence="1 7">Nucleus</location>
    </subcellularLocation>
</comment>
<dbReference type="Proteomes" id="UP000509704">
    <property type="component" value="Chromosome 4"/>
</dbReference>
<dbReference type="GO" id="GO:0006270">
    <property type="term" value="P:DNA replication initiation"/>
    <property type="evidence" value="ECO:0007669"/>
    <property type="project" value="UniProtKB-UniRule"/>
</dbReference>
<dbReference type="GeneID" id="59236345"/>
<name>A0A7H9B1V7_ZYGMR</name>
<protein>
    <recommendedName>
        <fullName evidence="3 7">DNA replication regulator SLD2</fullName>
    </recommendedName>
</protein>
<dbReference type="GO" id="GO:0003697">
    <property type="term" value="F:single-stranded DNA binding"/>
    <property type="evidence" value="ECO:0007669"/>
    <property type="project" value="TreeGrafter"/>
</dbReference>
<evidence type="ECO:0000313" key="10">
    <source>
        <dbReference type="Proteomes" id="UP000509704"/>
    </source>
</evidence>
<evidence type="ECO:0000256" key="7">
    <source>
        <dbReference type="RuleBase" id="RU367067"/>
    </source>
</evidence>
<reference evidence="9 10" key="1">
    <citation type="submission" date="2020-07" db="EMBL/GenBank/DDBJ databases">
        <title>The yeast mating-type switching endonuclease HO is a domesticated member of an unorthodox homing genetic element family.</title>
        <authorList>
            <person name="Coughlan A.Y."/>
            <person name="Lombardi L."/>
            <person name="Braun-Galleani S."/>
            <person name="Martos A.R."/>
            <person name="Galeote V."/>
            <person name="Bigey F."/>
            <person name="Dequin S."/>
            <person name="Byrne K.P."/>
            <person name="Wolfe K.H."/>
        </authorList>
    </citation>
    <scope>NUCLEOTIDE SEQUENCE [LARGE SCALE GENOMIC DNA]</scope>
    <source>
        <strain evidence="9 10">NRRL Y-6702</strain>
    </source>
</reference>
<comment type="function">
    <text evidence="7">Has a role in the initiation of DNA replication. Required at S-phase checkpoint.</text>
</comment>
<feature type="region of interest" description="Disordered" evidence="8">
    <location>
        <begin position="249"/>
        <end position="273"/>
    </location>
</feature>
<dbReference type="PANTHER" id="PTHR28124:SF1">
    <property type="entry name" value="DNA REPLICATION REGULATOR SLD2"/>
    <property type="match status" value="1"/>
</dbReference>
<dbReference type="KEGG" id="zmk:HG535_0D03290"/>